<reference evidence="6 7" key="1">
    <citation type="submission" date="2017-06" db="EMBL/GenBank/DDBJ databases">
        <authorList>
            <person name="Kim H.J."/>
            <person name="Triplett B.A."/>
        </authorList>
    </citation>
    <scope>NUCLEOTIDE SEQUENCE [LARGE SCALE GENOMIC DNA]</scope>
    <source>
        <strain evidence="6">FRACA_ARgP5</strain>
    </source>
</reference>
<keyword evidence="7" id="KW-1185">Reference proteome</keyword>
<dbReference type="InterPro" id="IPR050743">
    <property type="entry name" value="2-oxoacid_DH_E2_comp"/>
</dbReference>
<evidence type="ECO:0000313" key="6">
    <source>
        <dbReference type="EMBL" id="SNQ52222.1"/>
    </source>
</evidence>
<dbReference type="PANTHER" id="PTHR43178">
    <property type="entry name" value="DIHYDROLIPOAMIDE ACETYLTRANSFERASE COMPONENT OF PYRUVATE DEHYDROGENASE COMPLEX"/>
    <property type="match status" value="1"/>
</dbReference>
<dbReference type="PROSITE" id="PS00189">
    <property type="entry name" value="LIPOYL"/>
    <property type="match status" value="1"/>
</dbReference>
<proteinExistence type="predicted"/>
<dbReference type="SUPFAM" id="SSF51230">
    <property type="entry name" value="Single hybrid motif"/>
    <property type="match status" value="1"/>
</dbReference>
<keyword evidence="2 6" id="KW-0808">Transferase</keyword>
<dbReference type="CDD" id="cd06849">
    <property type="entry name" value="lipoyl_domain"/>
    <property type="match status" value="1"/>
</dbReference>
<comment type="cofactor">
    <cofactor evidence="1">
        <name>(R)-lipoate</name>
        <dbReference type="ChEBI" id="CHEBI:83088"/>
    </cofactor>
</comment>
<dbReference type="GO" id="GO:0031405">
    <property type="term" value="F:lipoic acid binding"/>
    <property type="evidence" value="ECO:0007669"/>
    <property type="project" value="TreeGrafter"/>
</dbReference>
<keyword evidence="4 6" id="KW-0012">Acyltransferase</keyword>
<dbReference type="AlphaFoldDB" id="A0A2I2L2S9"/>
<evidence type="ECO:0000313" key="7">
    <source>
        <dbReference type="Proteomes" id="UP000234331"/>
    </source>
</evidence>
<name>A0A2I2L2S9_9ACTN</name>
<feature type="domain" description="Lipoyl-binding" evidence="5">
    <location>
        <begin position="4"/>
        <end position="78"/>
    </location>
</feature>
<dbReference type="GO" id="GO:0016407">
    <property type="term" value="F:acetyltransferase activity"/>
    <property type="evidence" value="ECO:0007669"/>
    <property type="project" value="TreeGrafter"/>
</dbReference>
<keyword evidence="3" id="KW-0450">Lipoyl</keyword>
<sequence>MNLRITVKMPKLAVSMQDGTLSEWLVADGSEVKEGEPLYVVETDKAAQEVPSPATGTIRLIATTGEDYDVGAPIAEIIFTA</sequence>
<dbReference type="InterPro" id="IPR000089">
    <property type="entry name" value="Biotin_lipoyl"/>
</dbReference>
<dbReference type="Pfam" id="PF00364">
    <property type="entry name" value="Biotin_lipoyl"/>
    <property type="match status" value="1"/>
</dbReference>
<dbReference type="EMBL" id="FZMO01000566">
    <property type="protein sequence ID" value="SNQ52222.1"/>
    <property type="molecule type" value="Genomic_DNA"/>
</dbReference>
<dbReference type="InterPro" id="IPR011053">
    <property type="entry name" value="Single_hybrid_motif"/>
</dbReference>
<dbReference type="PROSITE" id="PS50968">
    <property type="entry name" value="BIOTINYL_LIPOYL"/>
    <property type="match status" value="1"/>
</dbReference>
<dbReference type="PANTHER" id="PTHR43178:SF5">
    <property type="entry name" value="LIPOAMIDE ACYLTRANSFERASE COMPONENT OF BRANCHED-CHAIN ALPHA-KETO ACID DEHYDROGENASE COMPLEX, MITOCHONDRIAL"/>
    <property type="match status" value="1"/>
</dbReference>
<dbReference type="RefSeq" id="WP_207770613.1">
    <property type="nucleotide sequence ID" value="NZ_FZMO01000566.1"/>
</dbReference>
<dbReference type="GO" id="GO:0005737">
    <property type="term" value="C:cytoplasm"/>
    <property type="evidence" value="ECO:0007669"/>
    <property type="project" value="TreeGrafter"/>
</dbReference>
<organism evidence="6 7">
    <name type="scientific">Frankia canadensis</name>
    <dbReference type="NCBI Taxonomy" id="1836972"/>
    <lineage>
        <taxon>Bacteria</taxon>
        <taxon>Bacillati</taxon>
        <taxon>Actinomycetota</taxon>
        <taxon>Actinomycetes</taxon>
        <taxon>Frankiales</taxon>
        <taxon>Frankiaceae</taxon>
        <taxon>Frankia</taxon>
    </lineage>
</organism>
<dbReference type="InterPro" id="IPR003016">
    <property type="entry name" value="2-oxoA_DH_lipoyl-BS"/>
</dbReference>
<dbReference type="Gene3D" id="2.40.50.100">
    <property type="match status" value="1"/>
</dbReference>
<accession>A0A2I2L2S9</accession>
<dbReference type="Proteomes" id="UP000234331">
    <property type="component" value="Unassembled WGS sequence"/>
</dbReference>
<evidence type="ECO:0000256" key="1">
    <source>
        <dbReference type="ARBA" id="ARBA00001938"/>
    </source>
</evidence>
<evidence type="ECO:0000256" key="4">
    <source>
        <dbReference type="ARBA" id="ARBA00023315"/>
    </source>
</evidence>
<evidence type="ECO:0000259" key="5">
    <source>
        <dbReference type="PROSITE" id="PS50968"/>
    </source>
</evidence>
<evidence type="ECO:0000256" key="3">
    <source>
        <dbReference type="ARBA" id="ARBA00022823"/>
    </source>
</evidence>
<evidence type="ECO:0000256" key="2">
    <source>
        <dbReference type="ARBA" id="ARBA00022679"/>
    </source>
</evidence>
<protein>
    <submittedName>
        <fullName evidence="6">Dihydrolipoamide acyltransferase</fullName>
    </submittedName>
</protein>
<gene>
    <name evidence="6" type="ORF">FRACA_970003</name>
</gene>